<keyword evidence="2" id="KW-1185">Reference proteome</keyword>
<name>A0A3P7KZV8_ONCOC</name>
<dbReference type="Proteomes" id="UP000271087">
    <property type="component" value="Unassembled WGS sequence"/>
</dbReference>
<proteinExistence type="predicted"/>
<dbReference type="EMBL" id="UYRW01020845">
    <property type="protein sequence ID" value="VDN07000.1"/>
    <property type="molecule type" value="Genomic_DNA"/>
</dbReference>
<organism evidence="1 2">
    <name type="scientific">Onchocerca ochengi</name>
    <name type="common">Filarial nematode worm</name>
    <dbReference type="NCBI Taxonomy" id="42157"/>
    <lineage>
        <taxon>Eukaryota</taxon>
        <taxon>Metazoa</taxon>
        <taxon>Ecdysozoa</taxon>
        <taxon>Nematoda</taxon>
        <taxon>Chromadorea</taxon>
        <taxon>Rhabditida</taxon>
        <taxon>Spirurina</taxon>
        <taxon>Spiruromorpha</taxon>
        <taxon>Filarioidea</taxon>
        <taxon>Onchocercidae</taxon>
        <taxon>Onchocerca</taxon>
    </lineage>
</organism>
<evidence type="ECO:0000313" key="1">
    <source>
        <dbReference type="EMBL" id="VDN07000.1"/>
    </source>
</evidence>
<feature type="non-terminal residue" evidence="1">
    <location>
        <position position="1"/>
    </location>
</feature>
<accession>A0A3P7KZV8</accession>
<sequence>QNERDKLRVAARRQREIKEQRQIRHHDQQLRDYNLLAFRYS</sequence>
<evidence type="ECO:0000313" key="2">
    <source>
        <dbReference type="Proteomes" id="UP000271087"/>
    </source>
</evidence>
<reference evidence="1 2" key="1">
    <citation type="submission" date="2018-08" db="EMBL/GenBank/DDBJ databases">
        <authorList>
            <person name="Laetsch R D."/>
            <person name="Stevens L."/>
            <person name="Kumar S."/>
            <person name="Blaxter L. M."/>
        </authorList>
    </citation>
    <scope>NUCLEOTIDE SEQUENCE [LARGE SCALE GENOMIC DNA]</scope>
</reference>
<protein>
    <submittedName>
        <fullName evidence="1">Uncharacterized protein</fullName>
    </submittedName>
</protein>
<dbReference type="AlphaFoldDB" id="A0A3P7KZV8"/>
<gene>
    <name evidence="1" type="ORF">NOO_LOCUS13900</name>
</gene>